<reference evidence="2" key="2">
    <citation type="submission" date="2020-10" db="EMBL/GenBank/DDBJ databases">
        <authorList>
            <person name="Scholz U."/>
            <person name="Mascher M."/>
            <person name="Fiebig A."/>
        </authorList>
    </citation>
    <scope>NUCLEOTIDE SEQUENCE [LARGE SCALE GENOMIC DNA]</scope>
    <source>
        <strain evidence="2">cv. Morex</strain>
    </source>
</reference>
<dbReference type="Proteomes" id="UP000011116">
    <property type="component" value="Chromosome 2H"/>
</dbReference>
<evidence type="ECO:0000313" key="3">
    <source>
        <dbReference type="Proteomes" id="UP000011116"/>
    </source>
</evidence>
<feature type="region of interest" description="Disordered" evidence="1">
    <location>
        <begin position="1"/>
        <end position="64"/>
    </location>
</feature>
<evidence type="ECO:0000256" key="1">
    <source>
        <dbReference type="SAM" id="MobiDB-lite"/>
    </source>
</evidence>
<sequence>MYLYGNESESCGASKQNAKGSPPGSTRYPGKPAPAAGSFAPALPYITPSHSHSSFHQHKQASIQ</sequence>
<organism evidence="2 3">
    <name type="scientific">Hordeum vulgare subsp. vulgare</name>
    <name type="common">Domesticated barley</name>
    <dbReference type="NCBI Taxonomy" id="112509"/>
    <lineage>
        <taxon>Eukaryota</taxon>
        <taxon>Viridiplantae</taxon>
        <taxon>Streptophyta</taxon>
        <taxon>Embryophyta</taxon>
        <taxon>Tracheophyta</taxon>
        <taxon>Spermatophyta</taxon>
        <taxon>Magnoliopsida</taxon>
        <taxon>Liliopsida</taxon>
        <taxon>Poales</taxon>
        <taxon>Poaceae</taxon>
        <taxon>BOP clade</taxon>
        <taxon>Pooideae</taxon>
        <taxon>Triticodae</taxon>
        <taxon>Triticeae</taxon>
        <taxon>Hordeinae</taxon>
        <taxon>Hordeum</taxon>
    </lineage>
</organism>
<evidence type="ECO:0000313" key="2">
    <source>
        <dbReference type="EnsemblPlants" id="HORVU.MOREX.r3.2HG0207550.1.CDS1"/>
    </source>
</evidence>
<dbReference type="Gramene" id="HORVU.MOREX.r2.2HG0172530.1">
    <property type="protein sequence ID" value="HORVU.MOREX.r2.2HG0172530.1.CDS.1"/>
    <property type="gene ID" value="HORVU.MOREX.r2.2HG0172530"/>
</dbReference>
<dbReference type="AlphaFoldDB" id="A0A8I7B467"/>
<accession>A0A8I7B467</accession>
<proteinExistence type="predicted"/>
<reference evidence="2" key="3">
    <citation type="submission" date="2022-01" db="UniProtKB">
        <authorList>
            <consortium name="EnsemblPlants"/>
        </authorList>
    </citation>
    <scope>IDENTIFICATION</scope>
    <source>
        <strain evidence="2">subsp. vulgare</strain>
    </source>
</reference>
<reference evidence="3" key="1">
    <citation type="journal article" date="2012" name="Nature">
        <title>A physical, genetic and functional sequence assembly of the barley genome.</title>
        <authorList>
            <consortium name="The International Barley Genome Sequencing Consortium"/>
            <person name="Mayer K.F."/>
            <person name="Waugh R."/>
            <person name="Brown J.W."/>
            <person name="Schulman A."/>
            <person name="Langridge P."/>
            <person name="Platzer M."/>
            <person name="Fincher G.B."/>
            <person name="Muehlbauer G.J."/>
            <person name="Sato K."/>
            <person name="Close T.J."/>
            <person name="Wise R.P."/>
            <person name="Stein N."/>
        </authorList>
    </citation>
    <scope>NUCLEOTIDE SEQUENCE [LARGE SCALE GENOMIC DNA]</scope>
    <source>
        <strain evidence="3">cv. Morex</strain>
    </source>
</reference>
<dbReference type="Gramene" id="HORVU.MOREX.r3.2HG0207550.1">
    <property type="protein sequence ID" value="HORVU.MOREX.r3.2HG0207550.1.CDS1"/>
    <property type="gene ID" value="HORVU.MOREX.r3.2HG0207550"/>
</dbReference>
<dbReference type="EnsemblPlants" id="HORVU.MOREX.r3.2HG0207550.1">
    <property type="protein sequence ID" value="HORVU.MOREX.r3.2HG0207550.1.CDS1"/>
    <property type="gene ID" value="HORVU.MOREX.r3.2HG0207550"/>
</dbReference>
<keyword evidence="3" id="KW-1185">Reference proteome</keyword>
<feature type="compositionally biased region" description="Basic residues" evidence="1">
    <location>
        <begin position="53"/>
        <end position="64"/>
    </location>
</feature>
<name>A0A8I7B467_HORVV</name>
<protein>
    <submittedName>
        <fullName evidence="2">Uncharacterized protein</fullName>
    </submittedName>
</protein>
<feature type="compositionally biased region" description="Polar residues" evidence="1">
    <location>
        <begin position="7"/>
        <end position="19"/>
    </location>
</feature>